<dbReference type="EMBL" id="PIPM01000003">
    <property type="protein sequence ID" value="RUO35268.1"/>
    <property type="molecule type" value="Genomic_DNA"/>
</dbReference>
<dbReference type="PANTHER" id="PTHR12992">
    <property type="entry name" value="NUDIX HYDROLASE"/>
    <property type="match status" value="1"/>
</dbReference>
<protein>
    <submittedName>
        <fullName evidence="8">CoA pyrophosphatase</fullName>
    </submittedName>
</protein>
<proteinExistence type="predicted"/>
<dbReference type="SUPFAM" id="SSF55811">
    <property type="entry name" value="Nudix"/>
    <property type="match status" value="1"/>
</dbReference>
<dbReference type="InterPro" id="IPR045121">
    <property type="entry name" value="CoAse"/>
</dbReference>
<dbReference type="Gene3D" id="3.90.79.10">
    <property type="entry name" value="Nucleoside Triphosphate Pyrophosphohydrolase"/>
    <property type="match status" value="1"/>
</dbReference>
<dbReference type="RefSeq" id="WP_126776388.1">
    <property type="nucleotide sequence ID" value="NZ_PIPM01000003.1"/>
</dbReference>
<keyword evidence="5" id="KW-0460">Magnesium</keyword>
<keyword evidence="3" id="KW-0479">Metal-binding</keyword>
<evidence type="ECO:0000256" key="1">
    <source>
        <dbReference type="ARBA" id="ARBA00001936"/>
    </source>
</evidence>
<feature type="domain" description="Nudix hydrolase" evidence="7">
    <location>
        <begin position="29"/>
        <end position="165"/>
    </location>
</feature>
<dbReference type="GO" id="GO:0010945">
    <property type="term" value="F:coenzyme A diphosphatase activity"/>
    <property type="evidence" value="ECO:0007669"/>
    <property type="project" value="InterPro"/>
</dbReference>
<dbReference type="GO" id="GO:0046872">
    <property type="term" value="F:metal ion binding"/>
    <property type="evidence" value="ECO:0007669"/>
    <property type="project" value="UniProtKB-KW"/>
</dbReference>
<dbReference type="PANTHER" id="PTHR12992:SF11">
    <property type="entry name" value="MITOCHONDRIAL COENZYME A DIPHOSPHATASE NUDT8"/>
    <property type="match status" value="1"/>
</dbReference>
<name>A0A432WNF3_9GAMM</name>
<dbReference type="CDD" id="cd03426">
    <property type="entry name" value="NUDIX_CoAse_Nudt7"/>
    <property type="match status" value="1"/>
</dbReference>
<comment type="caution">
    <text evidence="8">The sequence shown here is derived from an EMBL/GenBank/DDBJ whole genome shotgun (WGS) entry which is preliminary data.</text>
</comment>
<comment type="cofactor">
    <cofactor evidence="2">
        <name>Mg(2+)</name>
        <dbReference type="ChEBI" id="CHEBI:18420"/>
    </cofactor>
</comment>
<evidence type="ECO:0000256" key="6">
    <source>
        <dbReference type="ARBA" id="ARBA00023211"/>
    </source>
</evidence>
<dbReference type="Proteomes" id="UP000288405">
    <property type="component" value="Unassembled WGS sequence"/>
</dbReference>
<dbReference type="InterPro" id="IPR000086">
    <property type="entry name" value="NUDIX_hydrolase_dom"/>
</dbReference>
<evidence type="ECO:0000313" key="9">
    <source>
        <dbReference type="Proteomes" id="UP000288405"/>
    </source>
</evidence>
<sequence length="200" mass="23168">MHREQFLQKFYLRPQPNVPWQSPEMQHGFRPSAVLVALQERDHGLDLILTRRSANLRFHAHQICFAGGRRDDEDPHLMATALREAEEEIGLRPDQVEVIATLPPQPVLTRYMIHPYLGFIAPDVQLAPEPGEVQEIVRVPLARVLQHEQHFIQPIDRAIYHELVFIPLDGQVIWGATAAIIRRLADHLYPERQALYRPVR</sequence>
<comment type="cofactor">
    <cofactor evidence="1">
        <name>Mn(2+)</name>
        <dbReference type="ChEBI" id="CHEBI:29035"/>
    </cofactor>
</comment>
<evidence type="ECO:0000259" key="7">
    <source>
        <dbReference type="PROSITE" id="PS51462"/>
    </source>
</evidence>
<accession>A0A432WNF3</accession>
<dbReference type="NCBIfam" id="NF007980">
    <property type="entry name" value="PRK10707.1"/>
    <property type="match status" value="1"/>
</dbReference>
<evidence type="ECO:0000256" key="4">
    <source>
        <dbReference type="ARBA" id="ARBA00022801"/>
    </source>
</evidence>
<reference evidence="8 9" key="1">
    <citation type="journal article" date="2011" name="Front. Microbiol.">
        <title>Genomic signatures of strain selection and enhancement in Bacillus atrophaeus var. globigii, a historical biowarfare simulant.</title>
        <authorList>
            <person name="Gibbons H.S."/>
            <person name="Broomall S.M."/>
            <person name="McNew L.A."/>
            <person name="Daligault H."/>
            <person name="Chapman C."/>
            <person name="Bruce D."/>
            <person name="Karavis M."/>
            <person name="Krepps M."/>
            <person name="McGregor P.A."/>
            <person name="Hong C."/>
            <person name="Park K.H."/>
            <person name="Akmal A."/>
            <person name="Feldman A."/>
            <person name="Lin J.S."/>
            <person name="Chang W.E."/>
            <person name="Higgs B.W."/>
            <person name="Demirev P."/>
            <person name="Lindquist J."/>
            <person name="Liem A."/>
            <person name="Fochler E."/>
            <person name="Read T.D."/>
            <person name="Tapia R."/>
            <person name="Johnson S."/>
            <person name="Bishop-Lilly K.A."/>
            <person name="Detter C."/>
            <person name="Han C."/>
            <person name="Sozhamannan S."/>
            <person name="Rosenzweig C.N."/>
            <person name="Skowronski E.W."/>
        </authorList>
    </citation>
    <scope>NUCLEOTIDE SEQUENCE [LARGE SCALE GENOMIC DNA]</scope>
    <source>
        <strain evidence="8 9">GYP-17</strain>
    </source>
</reference>
<keyword evidence="4" id="KW-0378">Hydrolase</keyword>
<gene>
    <name evidence="8" type="ORF">CWE11_04370</name>
</gene>
<dbReference type="Pfam" id="PF00293">
    <property type="entry name" value="NUDIX"/>
    <property type="match status" value="1"/>
</dbReference>
<organism evidence="8 9">
    <name type="scientific">Aliidiomarina sanyensis</name>
    <dbReference type="NCBI Taxonomy" id="1249555"/>
    <lineage>
        <taxon>Bacteria</taxon>
        <taxon>Pseudomonadati</taxon>
        <taxon>Pseudomonadota</taxon>
        <taxon>Gammaproteobacteria</taxon>
        <taxon>Alteromonadales</taxon>
        <taxon>Idiomarinaceae</taxon>
        <taxon>Aliidiomarina</taxon>
    </lineage>
</organism>
<evidence type="ECO:0000313" key="8">
    <source>
        <dbReference type="EMBL" id="RUO35268.1"/>
    </source>
</evidence>
<keyword evidence="9" id="KW-1185">Reference proteome</keyword>
<dbReference type="AlphaFoldDB" id="A0A432WNF3"/>
<evidence type="ECO:0000256" key="3">
    <source>
        <dbReference type="ARBA" id="ARBA00022723"/>
    </source>
</evidence>
<evidence type="ECO:0000256" key="2">
    <source>
        <dbReference type="ARBA" id="ARBA00001946"/>
    </source>
</evidence>
<dbReference type="InterPro" id="IPR015797">
    <property type="entry name" value="NUDIX_hydrolase-like_dom_sf"/>
</dbReference>
<keyword evidence="6" id="KW-0464">Manganese</keyword>
<evidence type="ECO:0000256" key="5">
    <source>
        <dbReference type="ARBA" id="ARBA00022842"/>
    </source>
</evidence>
<dbReference type="OrthoDB" id="9802805at2"/>
<dbReference type="PROSITE" id="PS51462">
    <property type="entry name" value="NUDIX"/>
    <property type="match status" value="1"/>
</dbReference>